<dbReference type="SUPFAM" id="SSF52540">
    <property type="entry name" value="P-loop containing nucleoside triphosphate hydrolases"/>
    <property type="match status" value="1"/>
</dbReference>
<evidence type="ECO:0000256" key="1">
    <source>
        <dbReference type="ARBA" id="ARBA00004761"/>
    </source>
</evidence>
<dbReference type="Pfam" id="PF01263">
    <property type="entry name" value="Aldose_epim"/>
    <property type="match status" value="1"/>
</dbReference>
<keyword evidence="5" id="KW-0547">Nucleotide-binding</keyword>
<accession>A0ABZ1Q8N1</accession>
<organism evidence="10 11">
    <name type="scientific">Streptomyces erythrochromogenes</name>
    <dbReference type="NCBI Taxonomy" id="285574"/>
    <lineage>
        <taxon>Bacteria</taxon>
        <taxon>Bacillati</taxon>
        <taxon>Actinomycetota</taxon>
        <taxon>Actinomycetes</taxon>
        <taxon>Kitasatosporales</taxon>
        <taxon>Streptomycetaceae</taxon>
        <taxon>Streptomyces</taxon>
    </lineage>
</organism>
<reference evidence="10" key="1">
    <citation type="submission" date="2022-10" db="EMBL/GenBank/DDBJ databases">
        <title>The complete genomes of actinobacterial strains from the NBC collection.</title>
        <authorList>
            <person name="Joergensen T.S."/>
            <person name="Alvarez Arevalo M."/>
            <person name="Sterndorff E.B."/>
            <person name="Faurdal D."/>
            <person name="Vuksanovic O."/>
            <person name="Mourched A.-S."/>
            <person name="Charusanti P."/>
            <person name="Shaw S."/>
            <person name="Blin K."/>
            <person name="Weber T."/>
        </authorList>
    </citation>
    <scope>NUCLEOTIDE SEQUENCE</scope>
    <source>
        <strain evidence="10">NBC_00303</strain>
    </source>
</reference>
<dbReference type="CDD" id="cd02021">
    <property type="entry name" value="GntK"/>
    <property type="match status" value="1"/>
</dbReference>
<evidence type="ECO:0000256" key="3">
    <source>
        <dbReference type="ARBA" id="ARBA00012054"/>
    </source>
</evidence>
<sequence>MPVEAARPTPLVVVVGVSGSGKTTVARLLADRLGWPHRDADEFHSPANRAKMAAGHPLDDADRAPWLAAIGAWMDQEAGAHRPAVVTCSALKRSYRDRLLRGRPGARLLYLHGTPELVRARLGARHGHFFPPALLDSQFADLQEPGPDEHPVVVEVDQPPQAVAAAALSLLGLAAPAPPSEEAPMSAQTPRSAGPTGEQWELRHGRQSAVVVELGGALRHYEADGVPVLDGFAADEPVTSGRGQILVPWPNRVGGGRYRFDGADLQLPLTEPERHNAIHGLLRWTPWRLLAHSGDAVRVGTTLHPQPGYPFLLEVFAEYRLTDDGLEVLVSAVNTGSARAPYGVGQHPYLTVGTDLVDTALLTVPAGHRLTTDDEGLPTGEEPVEGTEYDFRTARPIGAGALDTAFTGLERDAAGRAVVRLAHPSGHRGTDVWLGEGARYVQVYTGDTLGQPERRRRGVAVEAMSCPADAFRTGSGLTVLEPGAGHVLRWGMRPWGTTEGAAIR</sequence>
<protein>
    <recommendedName>
        <fullName evidence="3">gluconokinase</fullName>
        <ecNumber evidence="3">2.7.1.12</ecNumber>
    </recommendedName>
</protein>
<dbReference type="InterPro" id="IPR014718">
    <property type="entry name" value="GH-type_carb-bd"/>
</dbReference>
<dbReference type="InterPro" id="IPR027417">
    <property type="entry name" value="P-loop_NTPase"/>
</dbReference>
<dbReference type="InterPro" id="IPR037480">
    <property type="entry name" value="YihR-like"/>
</dbReference>
<evidence type="ECO:0000313" key="11">
    <source>
        <dbReference type="Proteomes" id="UP001432312"/>
    </source>
</evidence>
<keyword evidence="6" id="KW-0418">Kinase</keyword>
<proteinExistence type="inferred from homology"/>
<comment type="catalytic activity">
    <reaction evidence="8">
        <text>D-gluconate + ATP = 6-phospho-D-gluconate + ADP + H(+)</text>
        <dbReference type="Rhea" id="RHEA:19433"/>
        <dbReference type="ChEBI" id="CHEBI:15378"/>
        <dbReference type="ChEBI" id="CHEBI:18391"/>
        <dbReference type="ChEBI" id="CHEBI:30616"/>
        <dbReference type="ChEBI" id="CHEBI:58759"/>
        <dbReference type="ChEBI" id="CHEBI:456216"/>
        <dbReference type="EC" id="2.7.1.12"/>
    </reaction>
</comment>
<evidence type="ECO:0000256" key="8">
    <source>
        <dbReference type="ARBA" id="ARBA00048090"/>
    </source>
</evidence>
<dbReference type="GO" id="GO:0046316">
    <property type="term" value="F:gluconokinase activity"/>
    <property type="evidence" value="ECO:0007669"/>
    <property type="project" value="UniProtKB-EC"/>
</dbReference>
<dbReference type="SUPFAM" id="SSF74650">
    <property type="entry name" value="Galactose mutarotase-like"/>
    <property type="match status" value="1"/>
</dbReference>
<dbReference type="InterPro" id="IPR006001">
    <property type="entry name" value="Therm_gnt_kin"/>
</dbReference>
<dbReference type="EC" id="2.7.1.12" evidence="3"/>
<dbReference type="EMBL" id="CP108036">
    <property type="protein sequence ID" value="WUN78920.1"/>
    <property type="molecule type" value="Genomic_DNA"/>
</dbReference>
<dbReference type="PANTHER" id="PTHR43442">
    <property type="entry name" value="GLUCONOKINASE-RELATED"/>
    <property type="match status" value="1"/>
</dbReference>
<dbReference type="Pfam" id="PF13671">
    <property type="entry name" value="AAA_33"/>
    <property type="match status" value="1"/>
</dbReference>
<dbReference type="CDD" id="cd09022">
    <property type="entry name" value="Aldose_epim_Ec_YihR"/>
    <property type="match status" value="1"/>
</dbReference>
<dbReference type="Proteomes" id="UP001432312">
    <property type="component" value="Chromosome"/>
</dbReference>
<evidence type="ECO:0000256" key="9">
    <source>
        <dbReference type="SAM" id="MobiDB-lite"/>
    </source>
</evidence>
<evidence type="ECO:0000256" key="2">
    <source>
        <dbReference type="ARBA" id="ARBA00008420"/>
    </source>
</evidence>
<dbReference type="InterPro" id="IPR011013">
    <property type="entry name" value="Gal_mutarotase_sf_dom"/>
</dbReference>
<evidence type="ECO:0000256" key="7">
    <source>
        <dbReference type="ARBA" id="ARBA00022840"/>
    </source>
</evidence>
<dbReference type="GeneID" id="95496492"/>
<dbReference type="RefSeq" id="WP_328739168.1">
    <property type="nucleotide sequence ID" value="NZ_CP108036.1"/>
</dbReference>
<dbReference type="NCBIfam" id="TIGR01313">
    <property type="entry name" value="therm_gnt_kin"/>
    <property type="match status" value="1"/>
</dbReference>
<keyword evidence="4 10" id="KW-0808">Transferase</keyword>
<comment type="pathway">
    <text evidence="1">Carbohydrate acid metabolism.</text>
</comment>
<evidence type="ECO:0000256" key="4">
    <source>
        <dbReference type="ARBA" id="ARBA00022679"/>
    </source>
</evidence>
<gene>
    <name evidence="10" type="ORF">OHA91_10630</name>
</gene>
<name>A0ABZ1Q8N1_9ACTN</name>
<comment type="similarity">
    <text evidence="2">Belongs to the gluconokinase GntK/GntV family.</text>
</comment>
<dbReference type="Gene3D" id="2.70.98.10">
    <property type="match status" value="1"/>
</dbReference>
<keyword evidence="11" id="KW-1185">Reference proteome</keyword>
<dbReference type="PANTHER" id="PTHR43442:SF3">
    <property type="entry name" value="GLUCONOKINASE-RELATED"/>
    <property type="match status" value="1"/>
</dbReference>
<evidence type="ECO:0000313" key="10">
    <source>
        <dbReference type="EMBL" id="WUN78920.1"/>
    </source>
</evidence>
<dbReference type="InterPro" id="IPR008183">
    <property type="entry name" value="Aldose_1/G6P_1-epimerase"/>
</dbReference>
<feature type="region of interest" description="Disordered" evidence="9">
    <location>
        <begin position="176"/>
        <end position="203"/>
    </location>
</feature>
<evidence type="ECO:0000256" key="5">
    <source>
        <dbReference type="ARBA" id="ARBA00022741"/>
    </source>
</evidence>
<evidence type="ECO:0000256" key="6">
    <source>
        <dbReference type="ARBA" id="ARBA00022777"/>
    </source>
</evidence>
<keyword evidence="7" id="KW-0067">ATP-binding</keyword>
<dbReference type="Gene3D" id="3.40.50.300">
    <property type="entry name" value="P-loop containing nucleotide triphosphate hydrolases"/>
    <property type="match status" value="1"/>
</dbReference>